<comment type="caution">
    <text evidence="2">The sequence shown here is derived from an EMBL/GenBank/DDBJ whole genome shotgun (WGS) entry which is preliminary data.</text>
</comment>
<keyword evidence="1" id="KW-0732">Signal</keyword>
<organism evidence="2 3">
    <name type="scientific">Psittacicella melopsittaci</name>
    <dbReference type="NCBI Taxonomy" id="2028576"/>
    <lineage>
        <taxon>Bacteria</taxon>
        <taxon>Pseudomonadati</taxon>
        <taxon>Pseudomonadota</taxon>
        <taxon>Gammaproteobacteria</taxon>
        <taxon>Pasteurellales</taxon>
        <taxon>Psittacicellaceae</taxon>
        <taxon>Psittacicella</taxon>
    </lineage>
</organism>
<dbReference type="AlphaFoldDB" id="A0A3A1YCB6"/>
<sequence length="155" mass="17876">MKKLFLCLLALGAVGAKAEQLNLYGQTYSGDLIYLGCINCSQYNSDSIWNEYGRHGYFSNHGRENIWNQHSDYGSRYSSYSAFSSYCSKDAPLVIGAYSKEVYGTFCIGSGYIYGNRTYAYRDILEFLSRNYESMRGVSFSRLTEEQRRFINRIY</sequence>
<evidence type="ECO:0000256" key="1">
    <source>
        <dbReference type="SAM" id="SignalP"/>
    </source>
</evidence>
<dbReference type="OrthoDB" id="8480938at2"/>
<dbReference type="EMBL" id="NRJH01000007">
    <property type="protein sequence ID" value="RIY33854.1"/>
    <property type="molecule type" value="Genomic_DNA"/>
</dbReference>
<dbReference type="RefSeq" id="WP_119496361.1">
    <property type="nucleotide sequence ID" value="NZ_NRJH01000007.1"/>
</dbReference>
<reference evidence="2 3" key="1">
    <citation type="submission" date="2017-08" db="EMBL/GenBank/DDBJ databases">
        <title>Reclassification of Bisgaard taxon 37 and 44.</title>
        <authorList>
            <person name="Christensen H."/>
        </authorList>
    </citation>
    <scope>NUCLEOTIDE SEQUENCE [LARGE SCALE GENOMIC DNA]</scope>
    <source>
        <strain evidence="2 3">B96_4</strain>
    </source>
</reference>
<protein>
    <submittedName>
        <fullName evidence="2">Uncharacterized protein</fullName>
    </submittedName>
</protein>
<evidence type="ECO:0000313" key="2">
    <source>
        <dbReference type="EMBL" id="RIY33854.1"/>
    </source>
</evidence>
<name>A0A3A1YCB6_9GAMM</name>
<gene>
    <name evidence="2" type="ORF">CJP74_00715</name>
</gene>
<proteinExistence type="predicted"/>
<evidence type="ECO:0000313" key="3">
    <source>
        <dbReference type="Proteomes" id="UP000266258"/>
    </source>
</evidence>
<keyword evidence="3" id="KW-1185">Reference proteome</keyword>
<accession>A0A3A1YCB6</accession>
<dbReference type="Proteomes" id="UP000266258">
    <property type="component" value="Unassembled WGS sequence"/>
</dbReference>
<feature type="chain" id="PRO_5017254944" evidence="1">
    <location>
        <begin position="19"/>
        <end position="155"/>
    </location>
</feature>
<feature type="signal peptide" evidence="1">
    <location>
        <begin position="1"/>
        <end position="18"/>
    </location>
</feature>